<name>A0AC35U4R1_9BILA</name>
<reference evidence="2" key="1">
    <citation type="submission" date="2016-11" db="UniProtKB">
        <authorList>
            <consortium name="WormBaseParasite"/>
        </authorList>
    </citation>
    <scope>IDENTIFICATION</scope>
    <source>
        <strain evidence="2">KR3021</strain>
    </source>
</reference>
<proteinExistence type="predicted"/>
<evidence type="ECO:0000313" key="1">
    <source>
        <dbReference type="Proteomes" id="UP000095286"/>
    </source>
</evidence>
<organism evidence="1 2">
    <name type="scientific">Rhabditophanes sp. KR3021</name>
    <dbReference type="NCBI Taxonomy" id="114890"/>
    <lineage>
        <taxon>Eukaryota</taxon>
        <taxon>Metazoa</taxon>
        <taxon>Ecdysozoa</taxon>
        <taxon>Nematoda</taxon>
        <taxon>Chromadorea</taxon>
        <taxon>Rhabditida</taxon>
        <taxon>Tylenchina</taxon>
        <taxon>Panagrolaimomorpha</taxon>
        <taxon>Strongyloidoidea</taxon>
        <taxon>Alloionematidae</taxon>
        <taxon>Rhabditophanes</taxon>
    </lineage>
</organism>
<accession>A0AC35U4R1</accession>
<sequence>MSMIGDKQIKFTNIMGQGRINQLGGMFINGRPLPHHIRIKIIDLAKNGIKPCHISRQLKVSHGAVSKILNRFAETGSVSPGQVGGASRLRLSIQAVEKQIDRIMDENPQYVPNDIRRSLIDSNICSHDNAPTISSIKRLFKSKEFRKSSSVPVESENTTSQKLSFGIDHILSNDTISYISRKRTYDASSTLLEKNMSSNSEIKRNRTSFTPQQLKILENLFTLNTYPDGEEREKVSKITNLSEEKIMTWFSNRRARCRKNISINTSEHEFLANPLLSNSTDYSPLSSSCGMPLTMTSNNNNIFKTNCPGNYLTTITTNNHLSNATLVTPYFNFPTTNDHQKIPEILPFINFGKSTFTPVSF</sequence>
<dbReference type="Proteomes" id="UP000095286">
    <property type="component" value="Unplaced"/>
</dbReference>
<protein>
    <submittedName>
        <fullName evidence="2">Homeobox domain-containing protein</fullName>
    </submittedName>
</protein>
<evidence type="ECO:0000313" key="2">
    <source>
        <dbReference type="WBParaSite" id="RSKR_0000772000.1"/>
    </source>
</evidence>
<dbReference type="WBParaSite" id="RSKR_0000772000.1">
    <property type="protein sequence ID" value="RSKR_0000772000.1"/>
    <property type="gene ID" value="RSKR_0000772000"/>
</dbReference>